<dbReference type="PANTHER" id="PTHR31685:SF3">
    <property type="entry name" value="INTEGRAL MEMBRANE PROTEIN (AFU_ORTHOLOGUE AFUA_6G12730)"/>
    <property type="match status" value="1"/>
</dbReference>
<evidence type="ECO:0000256" key="2">
    <source>
        <dbReference type="SAM" id="Phobius"/>
    </source>
</evidence>
<feature type="compositionally biased region" description="Basic and acidic residues" evidence="1">
    <location>
        <begin position="100"/>
        <end position="112"/>
    </location>
</feature>
<gene>
    <name evidence="5" type="ORF">RCC_04509</name>
</gene>
<feature type="compositionally biased region" description="Polar residues" evidence="1">
    <location>
        <begin position="114"/>
        <end position="136"/>
    </location>
</feature>
<dbReference type="AlphaFoldDB" id="A0A2D3UWL3"/>
<dbReference type="RefSeq" id="XP_023625555.1">
    <property type="nucleotide sequence ID" value="XM_023769787.1"/>
</dbReference>
<keyword evidence="6" id="KW-1185">Reference proteome</keyword>
<feature type="transmembrane region" description="Helical" evidence="2">
    <location>
        <begin position="425"/>
        <end position="442"/>
    </location>
</feature>
<feature type="domain" description="DUF2427" evidence="3">
    <location>
        <begin position="1"/>
        <end position="65"/>
    </location>
</feature>
<dbReference type="InterPro" id="IPR018825">
    <property type="entry name" value="DUF2427"/>
</dbReference>
<feature type="region of interest" description="Disordered" evidence="1">
    <location>
        <begin position="100"/>
        <end position="137"/>
    </location>
</feature>
<sequence>MLSTAGSRFQIPAQVMFHIINGVGFFTGMVYNHSTPDLYVGNAHHSLGWVVVASTIVWTLLSICVTCGKRRATVRAPEKPSRAQNLEEYGLLNQYEGRLSRDSGHGTERHSESLLASRQNSSDSSHPQFKATTDDLSLSEENDIESKKFTGHSIGFISRTIGRLRTENTLQGARFAQTLLEKILLLLGFVALLSGLIVSGGLFRDREIFSGLAHFIKGGIFFWYGLLTLGRWMGAFTEFGWAWNIRPQPPLVAKWKWRIPSAEFTESFVIWLYGASNVFLEHLNNWGKDWSAQDLEHVSITILFFGGGLLGMLVESDWLRKLINTPIIVQKCDKEEEYQASGPLRTDTDEWSEPQTYRAPMNPMPATVIMLLGMMMGAHHQSSMVSTMMHAQWGGLFTAFGIARATTYVLMYIKPPTSHFAGRPPSELVAAFCLTSGGIIFMNSASDTVAAIEENGLDAMTIFTLTMGLTGVVMTWQIVVFAVRGWAIRRERAAAGRPLSW</sequence>
<feature type="transmembrane region" description="Helical" evidence="2">
    <location>
        <begin position="183"/>
        <end position="202"/>
    </location>
</feature>
<dbReference type="Pfam" id="PF10355">
    <property type="entry name" value="Ytp1"/>
    <property type="match status" value="1"/>
</dbReference>
<feature type="transmembrane region" description="Helical" evidence="2">
    <location>
        <begin position="393"/>
        <end position="413"/>
    </location>
</feature>
<feature type="domain" description="Protein YTP1-like C-terminal" evidence="4">
    <location>
        <begin position="188"/>
        <end position="484"/>
    </location>
</feature>
<dbReference type="PANTHER" id="PTHR31685">
    <property type="entry name" value="INTEGRAL MEMBRANE PROTEIN (AFU_ORTHOLOGUE AFUA_6G12730)-RELATED"/>
    <property type="match status" value="1"/>
</dbReference>
<dbReference type="GeneID" id="35599683"/>
<feature type="transmembrane region" description="Helical" evidence="2">
    <location>
        <begin position="46"/>
        <end position="65"/>
    </location>
</feature>
<dbReference type="Pfam" id="PF10348">
    <property type="entry name" value="DUF2427"/>
    <property type="match status" value="1"/>
</dbReference>
<feature type="transmembrane region" description="Helical" evidence="2">
    <location>
        <begin position="295"/>
        <end position="314"/>
    </location>
</feature>
<evidence type="ECO:0000259" key="3">
    <source>
        <dbReference type="Pfam" id="PF10348"/>
    </source>
</evidence>
<protein>
    <submittedName>
        <fullName evidence="5">Related to integral membrane protein</fullName>
    </submittedName>
</protein>
<organism evidence="5 6">
    <name type="scientific">Ramularia collo-cygni</name>
    <dbReference type="NCBI Taxonomy" id="112498"/>
    <lineage>
        <taxon>Eukaryota</taxon>
        <taxon>Fungi</taxon>
        <taxon>Dikarya</taxon>
        <taxon>Ascomycota</taxon>
        <taxon>Pezizomycotina</taxon>
        <taxon>Dothideomycetes</taxon>
        <taxon>Dothideomycetidae</taxon>
        <taxon>Mycosphaerellales</taxon>
        <taxon>Mycosphaerellaceae</taxon>
        <taxon>Ramularia</taxon>
    </lineage>
</organism>
<dbReference type="OrthoDB" id="4005299at2759"/>
<keyword evidence="2" id="KW-0812">Transmembrane</keyword>
<evidence type="ECO:0000259" key="4">
    <source>
        <dbReference type="Pfam" id="PF10355"/>
    </source>
</evidence>
<keyword evidence="2" id="KW-0472">Membrane</keyword>
<keyword evidence="2" id="KW-1133">Transmembrane helix</keyword>
<evidence type="ECO:0000313" key="6">
    <source>
        <dbReference type="Proteomes" id="UP000225277"/>
    </source>
</evidence>
<evidence type="ECO:0000256" key="1">
    <source>
        <dbReference type="SAM" id="MobiDB-lite"/>
    </source>
</evidence>
<dbReference type="InterPro" id="IPR018827">
    <property type="entry name" value="YTP1_C"/>
</dbReference>
<dbReference type="Proteomes" id="UP000225277">
    <property type="component" value="Unassembled WGS sequence"/>
</dbReference>
<dbReference type="STRING" id="112498.A0A2D3UWL3"/>
<accession>A0A2D3UWL3</accession>
<dbReference type="EMBL" id="FJUY01000006">
    <property type="protein sequence ID" value="CZT18665.1"/>
    <property type="molecule type" value="Genomic_DNA"/>
</dbReference>
<reference evidence="5 6" key="1">
    <citation type="submission" date="2016-03" db="EMBL/GenBank/DDBJ databases">
        <authorList>
            <person name="Ploux O."/>
        </authorList>
    </citation>
    <scope>NUCLEOTIDE SEQUENCE [LARGE SCALE GENOMIC DNA]</scope>
    <source>
        <strain evidence="5 6">URUG2</strain>
    </source>
</reference>
<feature type="transmembrane region" description="Helical" evidence="2">
    <location>
        <begin position="462"/>
        <end position="483"/>
    </location>
</feature>
<name>A0A2D3UWL3_9PEZI</name>
<evidence type="ECO:0000313" key="5">
    <source>
        <dbReference type="EMBL" id="CZT18665.1"/>
    </source>
</evidence>
<proteinExistence type="predicted"/>
<feature type="transmembrane region" description="Helical" evidence="2">
    <location>
        <begin position="12"/>
        <end position="31"/>
    </location>
</feature>